<organism evidence="7 8">
    <name type="scientific">Papaver somniferum</name>
    <name type="common">Opium poppy</name>
    <dbReference type="NCBI Taxonomy" id="3469"/>
    <lineage>
        <taxon>Eukaryota</taxon>
        <taxon>Viridiplantae</taxon>
        <taxon>Streptophyta</taxon>
        <taxon>Embryophyta</taxon>
        <taxon>Tracheophyta</taxon>
        <taxon>Spermatophyta</taxon>
        <taxon>Magnoliopsida</taxon>
        <taxon>Ranunculales</taxon>
        <taxon>Papaveraceae</taxon>
        <taxon>Papaveroideae</taxon>
        <taxon>Papaver</taxon>
    </lineage>
</organism>
<dbReference type="EMBL" id="CM010723">
    <property type="protein sequence ID" value="RZC78869.1"/>
    <property type="molecule type" value="Genomic_DNA"/>
</dbReference>
<proteinExistence type="predicted"/>
<dbReference type="GO" id="GO:0005524">
    <property type="term" value="F:ATP binding"/>
    <property type="evidence" value="ECO:0007669"/>
    <property type="project" value="UniProtKB-KW"/>
</dbReference>
<dbReference type="AlphaFoldDB" id="A0A4Y7L3P7"/>
<dbReference type="GO" id="GO:0004386">
    <property type="term" value="F:helicase activity"/>
    <property type="evidence" value="ECO:0007669"/>
    <property type="project" value="UniProtKB-KW"/>
</dbReference>
<dbReference type="InterPro" id="IPR027417">
    <property type="entry name" value="P-loop_NTPase"/>
</dbReference>
<name>A0A4Y7L3P7_PAPSO</name>
<keyword evidence="1" id="KW-0547">Nucleotide-binding</keyword>
<feature type="region of interest" description="Disordered" evidence="5">
    <location>
        <begin position="1"/>
        <end position="21"/>
    </location>
</feature>
<protein>
    <recommendedName>
        <fullName evidence="6">DEAD/DEAH-box helicase domain-containing protein</fullName>
    </recommendedName>
</protein>
<dbReference type="SUPFAM" id="SSF52540">
    <property type="entry name" value="P-loop containing nucleoside triphosphate hydrolases"/>
    <property type="match status" value="1"/>
</dbReference>
<evidence type="ECO:0000313" key="8">
    <source>
        <dbReference type="Proteomes" id="UP000316621"/>
    </source>
</evidence>
<gene>
    <name evidence="7" type="ORF">C5167_003074</name>
</gene>
<keyword evidence="4" id="KW-0067">ATP-binding</keyword>
<evidence type="ECO:0000256" key="2">
    <source>
        <dbReference type="ARBA" id="ARBA00022801"/>
    </source>
</evidence>
<evidence type="ECO:0000259" key="6">
    <source>
        <dbReference type="Pfam" id="PF00270"/>
    </source>
</evidence>
<reference evidence="7 8" key="1">
    <citation type="journal article" date="2018" name="Science">
        <title>The opium poppy genome and morphinan production.</title>
        <authorList>
            <person name="Guo L."/>
            <person name="Winzer T."/>
            <person name="Yang X."/>
            <person name="Li Y."/>
            <person name="Ning Z."/>
            <person name="He Z."/>
            <person name="Teodor R."/>
            <person name="Lu Y."/>
            <person name="Bowser T.A."/>
            <person name="Graham I.A."/>
            <person name="Ye K."/>
        </authorList>
    </citation>
    <scope>NUCLEOTIDE SEQUENCE [LARGE SCALE GENOMIC DNA]</scope>
    <source>
        <strain evidence="8">cv. HN1</strain>
        <tissue evidence="7">Leaves</tissue>
    </source>
</reference>
<dbReference type="PANTHER" id="PTHR47960">
    <property type="entry name" value="DEAD-BOX ATP-DEPENDENT RNA HELICASE 50"/>
    <property type="match status" value="1"/>
</dbReference>
<dbReference type="GO" id="GO:0003676">
    <property type="term" value="F:nucleic acid binding"/>
    <property type="evidence" value="ECO:0007669"/>
    <property type="project" value="InterPro"/>
</dbReference>
<dbReference type="GO" id="GO:0016787">
    <property type="term" value="F:hydrolase activity"/>
    <property type="evidence" value="ECO:0007669"/>
    <property type="project" value="UniProtKB-KW"/>
</dbReference>
<evidence type="ECO:0000256" key="5">
    <source>
        <dbReference type="SAM" id="MobiDB-lite"/>
    </source>
</evidence>
<dbReference type="InterPro" id="IPR011545">
    <property type="entry name" value="DEAD/DEAH_box_helicase_dom"/>
</dbReference>
<dbReference type="Gramene" id="RZC78869">
    <property type="protein sequence ID" value="RZC78869"/>
    <property type="gene ID" value="C5167_003074"/>
</dbReference>
<keyword evidence="3" id="KW-0347">Helicase</keyword>
<feature type="domain" description="DEAD/DEAH-box helicase" evidence="6">
    <location>
        <begin position="76"/>
        <end position="190"/>
    </location>
</feature>
<evidence type="ECO:0000256" key="3">
    <source>
        <dbReference type="ARBA" id="ARBA00022806"/>
    </source>
</evidence>
<keyword evidence="8" id="KW-1185">Reference proteome</keyword>
<evidence type="ECO:0000256" key="4">
    <source>
        <dbReference type="ARBA" id="ARBA00022840"/>
    </source>
</evidence>
<keyword evidence="2" id="KW-0378">Hydrolase</keyword>
<feature type="compositionally biased region" description="Polar residues" evidence="5">
    <location>
        <begin position="1"/>
        <end position="12"/>
    </location>
</feature>
<dbReference type="Pfam" id="PF00270">
    <property type="entry name" value="DEAD"/>
    <property type="match status" value="1"/>
</dbReference>
<sequence>MATTDGSMNGNRTAFKANHNAQTKAKECAKSLHSQAMKYHLKMDRPSKFMIMCLTRIEDGLLRNGTLKKKKHKSVDIDGPSFLYLVPSQERAAQVRLVCKPLQELGIQTVCLHTAAPLDHQIRSLKASEPEFVISTPERFLELVSLEAIDMSRLSLLVIDRLECCSRDGFLNEMKAMKQSIPGESQAIIFNGSLGSLSSSALRNLLGDHKAICRLSANVSIASQSAGISQNVDTCTSEEKLSKSIQILNKEYGMRSQSKFLKVLFVGKNVKSQLFADNLMAQGYSISKNSFSDGTQDLNR</sequence>
<dbReference type="Proteomes" id="UP000316621">
    <property type="component" value="Chromosome 9"/>
</dbReference>
<dbReference type="Gene3D" id="3.40.50.300">
    <property type="entry name" value="P-loop containing nucleotide triphosphate hydrolases"/>
    <property type="match status" value="1"/>
</dbReference>
<accession>A0A4Y7L3P7</accession>
<dbReference type="STRING" id="3469.A0A4Y7L3P7"/>
<evidence type="ECO:0000313" key="7">
    <source>
        <dbReference type="EMBL" id="RZC78869.1"/>
    </source>
</evidence>
<evidence type="ECO:0000256" key="1">
    <source>
        <dbReference type="ARBA" id="ARBA00022741"/>
    </source>
</evidence>